<feature type="transmembrane region" description="Helical" evidence="2">
    <location>
        <begin position="218"/>
        <end position="241"/>
    </location>
</feature>
<feature type="transmembrane region" description="Helical" evidence="2">
    <location>
        <begin position="185"/>
        <end position="206"/>
    </location>
</feature>
<dbReference type="InterPro" id="IPR051413">
    <property type="entry name" value="K/Na_HCN_channel"/>
</dbReference>
<dbReference type="AlphaFoldDB" id="A0A8S1SVU3"/>
<feature type="transmembrane region" description="Helical" evidence="2">
    <location>
        <begin position="399"/>
        <end position="417"/>
    </location>
</feature>
<feature type="region of interest" description="Disordered" evidence="1">
    <location>
        <begin position="752"/>
        <end position="773"/>
    </location>
</feature>
<evidence type="ECO:0000256" key="2">
    <source>
        <dbReference type="SAM" id="Phobius"/>
    </source>
</evidence>
<dbReference type="PANTHER" id="PTHR45689:SF5">
    <property type="entry name" value="I[[H]] CHANNEL, ISOFORM E"/>
    <property type="match status" value="1"/>
</dbReference>
<feature type="transmembrane region" description="Helical" evidence="2">
    <location>
        <begin position="322"/>
        <end position="346"/>
    </location>
</feature>
<dbReference type="Pfam" id="PF00027">
    <property type="entry name" value="cNMP_binding"/>
    <property type="match status" value="1"/>
</dbReference>
<dbReference type="PROSITE" id="PS50042">
    <property type="entry name" value="CNMP_BINDING_3"/>
    <property type="match status" value="1"/>
</dbReference>
<dbReference type="CDD" id="cd00038">
    <property type="entry name" value="CAP_ED"/>
    <property type="match status" value="1"/>
</dbReference>
<dbReference type="Pfam" id="PF07885">
    <property type="entry name" value="Ion_trans_2"/>
    <property type="match status" value="1"/>
</dbReference>
<reference evidence="4" key="1">
    <citation type="submission" date="2021-01" db="EMBL/GenBank/DDBJ databases">
        <authorList>
            <consortium name="Genoscope - CEA"/>
            <person name="William W."/>
        </authorList>
    </citation>
    <scope>NUCLEOTIDE SEQUENCE</scope>
</reference>
<gene>
    <name evidence="4" type="ORF">PPENT_87.1.T0120263</name>
</gene>
<dbReference type="GO" id="GO:0005249">
    <property type="term" value="F:voltage-gated potassium channel activity"/>
    <property type="evidence" value="ECO:0007669"/>
    <property type="project" value="TreeGrafter"/>
</dbReference>
<accession>A0A8S1SVU3</accession>
<dbReference type="GO" id="GO:0035725">
    <property type="term" value="P:sodium ion transmembrane transport"/>
    <property type="evidence" value="ECO:0007669"/>
    <property type="project" value="TreeGrafter"/>
</dbReference>
<keyword evidence="5" id="KW-1185">Reference proteome</keyword>
<sequence length="859" mass="101606">MISSHRTHDGLLNNSIIGPFNQLASNNIDNYVKRQSSNESSLSEEPEKIEKQQNQYNVQQKSYNSPRQLQLPNLENIQCKPKDQKIINMSVNLLKTMKKSQNVERFKSNLFSSAYILKNSQKQLQIFQDDCLLKRKEDCKQQIQKQKGLSILCICKAISNYINIRILQNNYEECLKWFNNFQKKFQLLFTIWEVYSFFSQLLQLWYCPFIISFGRYDHFLKGIEISFIISILVDTLITNLIQLSQTKDQISIDPNINYQNKSFLNVIIQGLLWILVYLELFQIPFAREIIGILLIIIICKSIHAKYESQLEQLYLKGINLNLLDLISLFVTLAYFVHFIACFWHYIGDITHHIYGSWLEQEEIIGQNIWVKYNYSFYWSTTTVATVGYGDITPKNQIEIIFSIIVMLLSSCMFAYSINEIGMTVKSINEQKTKYKRNLILLNSYMEKQFVDQSLQHRVRNYFKYNKEKEAQDNNIETSTILKELPISLQNELNLNIRNKISKKIQIFQNNFSDISNGFISKQLIQMKVTPKDIIYHRNDRSDKYLYYIVEGEVNIVEEKSQKIVKILKPGDTFGEFQFFTGQNTIESAISNSFTELFKIDRDSVLKIIQQNFRDFQRFHKIKDTLLFRQDYTLLKQNCQICNQKNHPSIKCPLIQYNPNSYMKILKNNYSLKNNRSYFQRKIYKFHTLLENDEVQNAALEFQDDKDFTQLYAQSEIGSIKEKNSENNSVKFEDDQMHYQLLKSNLSIKKHMKNSQVRSSQSQAQSTTQINSKKHSIIQNQRKSIYKAQQNSEKYLQLQLLRESYFSYTLDDIDKVQNYTEYFPHNNVQFIIKQLILKQLNQNFPQKASKIRKGRSYCNQ</sequence>
<feature type="transmembrane region" description="Helical" evidence="2">
    <location>
        <begin position="284"/>
        <end position="302"/>
    </location>
</feature>
<keyword evidence="2" id="KW-1133">Transmembrane helix</keyword>
<dbReference type="OrthoDB" id="426293at2759"/>
<evidence type="ECO:0000259" key="3">
    <source>
        <dbReference type="PROSITE" id="PS50042"/>
    </source>
</evidence>
<evidence type="ECO:0000313" key="5">
    <source>
        <dbReference type="Proteomes" id="UP000689195"/>
    </source>
</evidence>
<dbReference type="GO" id="GO:0098855">
    <property type="term" value="C:HCN channel complex"/>
    <property type="evidence" value="ECO:0007669"/>
    <property type="project" value="TreeGrafter"/>
</dbReference>
<dbReference type="SMART" id="SM00100">
    <property type="entry name" value="cNMP"/>
    <property type="match status" value="1"/>
</dbReference>
<name>A0A8S1SVU3_9CILI</name>
<dbReference type="InterPro" id="IPR013099">
    <property type="entry name" value="K_chnl_dom"/>
</dbReference>
<organism evidence="4 5">
    <name type="scientific">Paramecium pentaurelia</name>
    <dbReference type="NCBI Taxonomy" id="43138"/>
    <lineage>
        <taxon>Eukaryota</taxon>
        <taxon>Sar</taxon>
        <taxon>Alveolata</taxon>
        <taxon>Ciliophora</taxon>
        <taxon>Intramacronucleata</taxon>
        <taxon>Oligohymenophorea</taxon>
        <taxon>Peniculida</taxon>
        <taxon>Parameciidae</taxon>
        <taxon>Paramecium</taxon>
    </lineage>
</organism>
<keyword evidence="2" id="KW-0812">Transmembrane</keyword>
<comment type="caution">
    <text evidence="4">The sequence shown here is derived from an EMBL/GenBank/DDBJ whole genome shotgun (WGS) entry which is preliminary data.</text>
</comment>
<dbReference type="EMBL" id="CAJJDO010000012">
    <property type="protein sequence ID" value="CAD8143506.1"/>
    <property type="molecule type" value="Genomic_DNA"/>
</dbReference>
<feature type="transmembrane region" description="Helical" evidence="2">
    <location>
        <begin position="262"/>
        <end position="278"/>
    </location>
</feature>
<dbReference type="GO" id="GO:0003254">
    <property type="term" value="P:regulation of membrane depolarization"/>
    <property type="evidence" value="ECO:0007669"/>
    <property type="project" value="TreeGrafter"/>
</dbReference>
<proteinExistence type="predicted"/>
<dbReference type="PANTHER" id="PTHR45689">
    <property type="entry name" value="I[[H]] CHANNEL, ISOFORM E"/>
    <property type="match status" value="1"/>
</dbReference>
<protein>
    <recommendedName>
        <fullName evidence="3">Cyclic nucleotide-binding domain-containing protein</fullName>
    </recommendedName>
</protein>
<dbReference type="Proteomes" id="UP000689195">
    <property type="component" value="Unassembled WGS sequence"/>
</dbReference>
<dbReference type="InterPro" id="IPR000595">
    <property type="entry name" value="cNMP-bd_dom"/>
</dbReference>
<keyword evidence="2" id="KW-0472">Membrane</keyword>
<evidence type="ECO:0000256" key="1">
    <source>
        <dbReference type="SAM" id="MobiDB-lite"/>
    </source>
</evidence>
<feature type="domain" description="Cyclic nucleotide-binding" evidence="3">
    <location>
        <begin position="545"/>
        <end position="608"/>
    </location>
</feature>
<evidence type="ECO:0000313" key="4">
    <source>
        <dbReference type="EMBL" id="CAD8143506.1"/>
    </source>
</evidence>
<feature type="compositionally biased region" description="Low complexity" evidence="1">
    <location>
        <begin position="754"/>
        <end position="768"/>
    </location>
</feature>